<protein>
    <submittedName>
        <fullName evidence="1">Uncharacterized protein</fullName>
    </submittedName>
</protein>
<evidence type="ECO:0000313" key="1">
    <source>
        <dbReference type="EMBL" id="KKL90376.1"/>
    </source>
</evidence>
<dbReference type="EMBL" id="LAZR01020024">
    <property type="protein sequence ID" value="KKL90376.1"/>
    <property type="molecule type" value="Genomic_DNA"/>
</dbReference>
<name>A0A0F9GIP1_9ZZZZ</name>
<sequence length="46" mass="4981">MAYTELEDDKGRQVKVLVANESEDGSGTWHSIVVDSNGYVQIVVAA</sequence>
<reference evidence="1" key="1">
    <citation type="journal article" date="2015" name="Nature">
        <title>Complex archaea that bridge the gap between prokaryotes and eukaryotes.</title>
        <authorList>
            <person name="Spang A."/>
            <person name="Saw J.H."/>
            <person name="Jorgensen S.L."/>
            <person name="Zaremba-Niedzwiedzka K."/>
            <person name="Martijn J."/>
            <person name="Lind A.E."/>
            <person name="van Eijk R."/>
            <person name="Schleper C."/>
            <person name="Guy L."/>
            <person name="Ettema T.J."/>
        </authorList>
    </citation>
    <scope>NUCLEOTIDE SEQUENCE</scope>
</reference>
<gene>
    <name evidence="1" type="ORF">LCGC14_1905350</name>
</gene>
<accession>A0A0F9GIP1</accession>
<organism evidence="1">
    <name type="scientific">marine sediment metagenome</name>
    <dbReference type="NCBI Taxonomy" id="412755"/>
    <lineage>
        <taxon>unclassified sequences</taxon>
        <taxon>metagenomes</taxon>
        <taxon>ecological metagenomes</taxon>
    </lineage>
</organism>
<dbReference type="AlphaFoldDB" id="A0A0F9GIP1"/>
<proteinExistence type="predicted"/>
<comment type="caution">
    <text evidence="1">The sequence shown here is derived from an EMBL/GenBank/DDBJ whole genome shotgun (WGS) entry which is preliminary data.</text>
</comment>